<dbReference type="Ensembl" id="ENSEBUT00000013070.1">
    <property type="protein sequence ID" value="ENSEBUP00000012494.1"/>
    <property type="gene ID" value="ENSEBUG00000007945.1"/>
</dbReference>
<reference evidence="12" key="1">
    <citation type="submission" date="2025-08" db="UniProtKB">
        <authorList>
            <consortium name="Ensembl"/>
        </authorList>
    </citation>
    <scope>IDENTIFICATION</scope>
</reference>
<dbReference type="Proteomes" id="UP000694388">
    <property type="component" value="Unplaced"/>
</dbReference>
<dbReference type="Gene3D" id="3.40.50.300">
    <property type="entry name" value="P-loop containing nucleotide triphosphate hydrolases"/>
    <property type="match status" value="1"/>
</dbReference>
<feature type="region of interest" description="Disordered" evidence="11">
    <location>
        <begin position="493"/>
        <end position="513"/>
    </location>
</feature>
<proteinExistence type="inferred from homology"/>
<keyword evidence="8 10" id="KW-0175">Coiled coil</keyword>
<reference evidence="12" key="2">
    <citation type="submission" date="2025-09" db="UniProtKB">
        <authorList>
            <consortium name="Ensembl"/>
        </authorList>
    </citation>
    <scope>IDENTIFICATION</scope>
</reference>
<dbReference type="GO" id="GO:0005524">
    <property type="term" value="F:ATP binding"/>
    <property type="evidence" value="ECO:0007669"/>
    <property type="project" value="UniProtKB-KW"/>
</dbReference>
<dbReference type="GO" id="GO:0005634">
    <property type="term" value="C:nucleus"/>
    <property type="evidence" value="ECO:0007669"/>
    <property type="project" value="UniProtKB-SubCell"/>
</dbReference>
<keyword evidence="5" id="KW-0158">Chromosome</keyword>
<evidence type="ECO:0000256" key="9">
    <source>
        <dbReference type="ARBA" id="ARBA00023242"/>
    </source>
</evidence>
<evidence type="ECO:0000256" key="1">
    <source>
        <dbReference type="ARBA" id="ARBA00004123"/>
    </source>
</evidence>
<dbReference type="SUPFAM" id="SSF52540">
    <property type="entry name" value="P-loop containing nucleoside triphosphate hydrolases"/>
    <property type="match status" value="2"/>
</dbReference>
<dbReference type="GO" id="GO:0030915">
    <property type="term" value="C:Smc5-Smc6 complex"/>
    <property type="evidence" value="ECO:0007669"/>
    <property type="project" value="TreeGrafter"/>
</dbReference>
<dbReference type="GO" id="GO:0000724">
    <property type="term" value="P:double-strand break repair via homologous recombination"/>
    <property type="evidence" value="ECO:0007669"/>
    <property type="project" value="TreeGrafter"/>
</dbReference>
<dbReference type="OMA" id="RFWTSQP"/>
<feature type="coiled-coil region" evidence="10">
    <location>
        <begin position="693"/>
        <end position="723"/>
    </location>
</feature>
<dbReference type="PANTHER" id="PTHR45916:SF1">
    <property type="entry name" value="STRUCTURAL MAINTENANCE OF CHROMOSOMES PROTEIN 5"/>
    <property type="match status" value="1"/>
</dbReference>
<evidence type="ECO:0000256" key="4">
    <source>
        <dbReference type="ARBA" id="ARBA00018687"/>
    </source>
</evidence>
<keyword evidence="6" id="KW-0547">Nucleotide-binding</keyword>
<evidence type="ECO:0000313" key="13">
    <source>
        <dbReference type="Proteomes" id="UP000694388"/>
    </source>
</evidence>
<organism evidence="12 13">
    <name type="scientific">Eptatretus burgeri</name>
    <name type="common">Inshore hagfish</name>
    <dbReference type="NCBI Taxonomy" id="7764"/>
    <lineage>
        <taxon>Eukaryota</taxon>
        <taxon>Metazoa</taxon>
        <taxon>Chordata</taxon>
        <taxon>Craniata</taxon>
        <taxon>Vertebrata</taxon>
        <taxon>Cyclostomata</taxon>
        <taxon>Myxini</taxon>
        <taxon>Myxiniformes</taxon>
        <taxon>Myxinidae</taxon>
        <taxon>Eptatretinae</taxon>
        <taxon>Eptatretus</taxon>
    </lineage>
</organism>
<evidence type="ECO:0000256" key="11">
    <source>
        <dbReference type="SAM" id="MobiDB-lite"/>
    </source>
</evidence>
<keyword evidence="13" id="KW-1185">Reference proteome</keyword>
<dbReference type="InterPro" id="IPR027417">
    <property type="entry name" value="P-loop_NTPase"/>
</dbReference>
<dbReference type="GO" id="GO:0003697">
    <property type="term" value="F:single-stranded DNA binding"/>
    <property type="evidence" value="ECO:0007669"/>
    <property type="project" value="TreeGrafter"/>
</dbReference>
<evidence type="ECO:0000256" key="8">
    <source>
        <dbReference type="ARBA" id="ARBA00023054"/>
    </source>
</evidence>
<evidence type="ECO:0000256" key="3">
    <source>
        <dbReference type="ARBA" id="ARBA00010171"/>
    </source>
</evidence>
<evidence type="ECO:0000256" key="10">
    <source>
        <dbReference type="SAM" id="Coils"/>
    </source>
</evidence>
<evidence type="ECO:0000256" key="5">
    <source>
        <dbReference type="ARBA" id="ARBA00022454"/>
    </source>
</evidence>
<evidence type="ECO:0000313" key="12">
    <source>
        <dbReference type="Ensembl" id="ENSEBUP00000012494.1"/>
    </source>
</evidence>
<feature type="coiled-coil region" evidence="10">
    <location>
        <begin position="26"/>
        <end position="113"/>
    </location>
</feature>
<dbReference type="GeneTree" id="ENSGT00550000074816"/>
<protein>
    <recommendedName>
        <fullName evidence="4">Structural maintenance of chromosomes protein 5</fullName>
    </recommendedName>
</protein>
<dbReference type="AlphaFoldDB" id="A0A8C4QAD8"/>
<dbReference type="FunFam" id="3.40.50.300:FF:001301">
    <property type="entry name" value="Structural maintenance of chromosomes 5"/>
    <property type="match status" value="1"/>
</dbReference>
<sequence>MTKIEILEATEKSVGPTEMYNWHLHLKTLQQSKKELKSKCDEKEKHIEKLRRQNERNRQEMQRHNEYQDYLNQITLLEKKKHVLDYEAHRAKFEMLREQVAKKKAELNKAKDDVKPKIRLIENWKAFSEKCRQNMVETDINIKKLSHVCKVKQDSLYKKDDEIEEARQSLNQKKSEFADCKKKKLSLRKLLEQLELERTSLEEEQDVQLELRDTDANLSRTCDKMMRLELELRQLQDDSKNAEDERKGIQQQIQILQNQENMRLEKLRLKYHDTHEAVMWLKQNKGRFQGQVFEPIMLLIHVKSQPYVKYIENHIAMKDLKAFVFENEGDMESFLKLMRDEKHLRVNAVRAPGVPSNSFKPSYSLDDLKKRPYCFVSYLRELFDAPDAIVSYLCQRYRVHDVPVGTQTTKENVEQVTKTFSLRNFYTPESRFAVKKSFYSGQIITSNTALREPRLLTEALDVEQCQQLQKQLQLLDSQIATKNTQIDDLHGKHRNLSREDNELRKRKKQLGERKSKCRALEQRIHLRKESLMALEASKDSLEDEELQTKQKIRKILNEKGPILVNLVELNKKKLPLLQDKSCSDLSYRSALLKQMKEKGESEEVFKVIAYLQEEYDALKMHMSSTRKEGKEILEVFRKLCCCTLSDLSKAMLHQLSQLPNDIDEIDASIIDARARADCYNINMQVVDEFVQRLADIEKMTEEVRQLKDKLQKVEQDNFQAKEKWLAPLQLLVDEINKRFSSFFASMDCVGQVDLHYENEEEYDTYGIRIQVKFRSASKLAELTPFHQSGGERSVSTMLYLLALQELNKCPFRVVDEINQGMDPTNERRVFDIIVNTVSINETSQYFFITPKLLPDLPCNDKMTVHCVFNGPHVTI</sequence>
<dbReference type="PANTHER" id="PTHR45916">
    <property type="entry name" value="STRUCTURAL MAINTENANCE OF CHROMOSOMES PROTEIN 5"/>
    <property type="match status" value="1"/>
</dbReference>
<comment type="similarity">
    <text evidence="3">Belongs to the SMC family. SMC5 subfamily.</text>
</comment>
<keyword evidence="7" id="KW-0067">ATP-binding</keyword>
<evidence type="ECO:0000256" key="6">
    <source>
        <dbReference type="ARBA" id="ARBA00022741"/>
    </source>
</evidence>
<evidence type="ECO:0000256" key="2">
    <source>
        <dbReference type="ARBA" id="ARBA00004286"/>
    </source>
</evidence>
<feature type="coiled-coil region" evidence="10">
    <location>
        <begin position="156"/>
        <end position="259"/>
    </location>
</feature>
<comment type="subcellular location">
    <subcellularLocation>
        <location evidence="2">Chromosome</location>
    </subcellularLocation>
    <subcellularLocation>
        <location evidence="1">Nucleus</location>
    </subcellularLocation>
</comment>
<evidence type="ECO:0000256" key="7">
    <source>
        <dbReference type="ARBA" id="ARBA00022840"/>
    </source>
</evidence>
<accession>A0A8C4QAD8</accession>
<name>A0A8C4QAD8_EPTBU</name>
<keyword evidence="9" id="KW-0539">Nucleus</keyword>